<protein>
    <submittedName>
        <fullName evidence="1">Uncharacterized protein</fullName>
    </submittedName>
</protein>
<reference evidence="1" key="1">
    <citation type="journal article" date="2020" name="Nature">
        <title>Giant virus diversity and host interactions through global metagenomics.</title>
        <authorList>
            <person name="Schulz F."/>
            <person name="Roux S."/>
            <person name="Paez-Espino D."/>
            <person name="Jungbluth S."/>
            <person name="Walsh D.A."/>
            <person name="Denef V.J."/>
            <person name="McMahon K.D."/>
            <person name="Konstantinidis K.T."/>
            <person name="Eloe-Fadrosh E.A."/>
            <person name="Kyrpides N.C."/>
            <person name="Woyke T."/>
        </authorList>
    </citation>
    <scope>NUCLEOTIDE SEQUENCE</scope>
    <source>
        <strain evidence="1">GVMAG-M-3300023184-182</strain>
    </source>
</reference>
<dbReference type="EMBL" id="MN740043">
    <property type="protein sequence ID" value="QHT85670.1"/>
    <property type="molecule type" value="Genomic_DNA"/>
</dbReference>
<sequence>MSQESIVYFDNYKIYCGQKYVITFPREWILNELPNTGRECENCKWYGSWRGIMLGYCANCAKNYNYKRGLGFTGHGVEQIHNWENNPKSATMTYLLNIDYNNLGDIRENPEDTMENHNKKNDDEIDKIYEEMEQEAKDEMRNHYDDYNYDNYY</sequence>
<organism evidence="1">
    <name type="scientific">viral metagenome</name>
    <dbReference type="NCBI Taxonomy" id="1070528"/>
    <lineage>
        <taxon>unclassified sequences</taxon>
        <taxon>metagenomes</taxon>
        <taxon>organismal metagenomes</taxon>
    </lineage>
</organism>
<name>A0A6C0HZ78_9ZZZZ</name>
<proteinExistence type="predicted"/>
<dbReference type="AlphaFoldDB" id="A0A6C0HZ78"/>
<evidence type="ECO:0000313" key="1">
    <source>
        <dbReference type="EMBL" id="QHT85670.1"/>
    </source>
</evidence>
<accession>A0A6C0HZ78</accession>